<dbReference type="EC" id="3.2.1.23" evidence="2"/>
<keyword evidence="3" id="KW-1185">Reference proteome</keyword>
<dbReference type="PATRIC" id="fig|1150600.3.peg.3402"/>
<dbReference type="eggNOG" id="COG3250">
    <property type="taxonomic scope" value="Bacteria"/>
</dbReference>
<sequence>MPHWTFPGREGEVTPVYCYTSYPSAELFVNGRAWENKVKAIRPI</sequence>
<accession>R9GP86</accession>
<evidence type="ECO:0000313" key="2">
    <source>
        <dbReference type="EMBL" id="EOR93355.1"/>
    </source>
</evidence>
<dbReference type="Gene3D" id="2.60.40.10">
    <property type="entry name" value="Immunoglobulins"/>
    <property type="match status" value="1"/>
</dbReference>
<evidence type="ECO:0000259" key="1">
    <source>
        <dbReference type="Pfam" id="PF16355"/>
    </source>
</evidence>
<dbReference type="Proteomes" id="UP000014174">
    <property type="component" value="Unassembled WGS sequence"/>
</dbReference>
<dbReference type="InterPro" id="IPR032311">
    <property type="entry name" value="DUF4982"/>
</dbReference>
<gene>
    <name evidence="2" type="ORF">ADIARSV_3434</name>
</gene>
<dbReference type="Pfam" id="PF16355">
    <property type="entry name" value="DUF4982"/>
    <property type="match status" value="1"/>
</dbReference>
<reference evidence="2 3" key="1">
    <citation type="journal article" date="2013" name="Genome Announc.">
        <title>Draft Genome Sequence of Arcticibacter svalbardensis Strain MN12-7T, a Member of the Family Sphingobacteriaceae Isolated from an Arctic Soil Sample.</title>
        <authorList>
            <person name="Shivaji S."/>
            <person name="Ara S."/>
            <person name="Prasad S."/>
            <person name="Manasa B.P."/>
            <person name="Begum Z."/>
            <person name="Singh A."/>
            <person name="Kumar Pinnaka A."/>
        </authorList>
    </citation>
    <scope>NUCLEOTIDE SEQUENCE [LARGE SCALE GENOMIC DNA]</scope>
    <source>
        <strain evidence="2 3">MN12-7</strain>
    </source>
</reference>
<protein>
    <submittedName>
        <fullName evidence="2">Beta-galactosidase</fullName>
        <ecNumber evidence="2">3.2.1.23</ecNumber>
    </submittedName>
</protein>
<proteinExistence type="predicted"/>
<dbReference type="AlphaFoldDB" id="R9GP86"/>
<dbReference type="GO" id="GO:0004565">
    <property type="term" value="F:beta-galactosidase activity"/>
    <property type="evidence" value="ECO:0007669"/>
    <property type="project" value="UniProtKB-EC"/>
</dbReference>
<evidence type="ECO:0000313" key="3">
    <source>
        <dbReference type="Proteomes" id="UP000014174"/>
    </source>
</evidence>
<dbReference type="STRING" id="1150600.ADIARSV_3434"/>
<dbReference type="InterPro" id="IPR013783">
    <property type="entry name" value="Ig-like_fold"/>
</dbReference>
<name>R9GP86_9SPHI</name>
<feature type="domain" description="DUF4982" evidence="1">
    <location>
        <begin position="11"/>
        <end position="37"/>
    </location>
</feature>
<comment type="caution">
    <text evidence="2">The sequence shown here is derived from an EMBL/GenBank/DDBJ whole genome shotgun (WGS) entry which is preliminary data.</text>
</comment>
<keyword evidence="2" id="KW-0378">Hydrolase</keyword>
<organism evidence="2 3">
    <name type="scientific">Arcticibacter svalbardensis MN12-7</name>
    <dbReference type="NCBI Taxonomy" id="1150600"/>
    <lineage>
        <taxon>Bacteria</taxon>
        <taxon>Pseudomonadati</taxon>
        <taxon>Bacteroidota</taxon>
        <taxon>Sphingobacteriia</taxon>
        <taxon>Sphingobacteriales</taxon>
        <taxon>Sphingobacteriaceae</taxon>
        <taxon>Arcticibacter</taxon>
    </lineage>
</organism>
<keyword evidence="2" id="KW-0326">Glycosidase</keyword>
<dbReference type="EMBL" id="AQPN01000116">
    <property type="protein sequence ID" value="EOR93355.1"/>
    <property type="molecule type" value="Genomic_DNA"/>
</dbReference>